<organism evidence="1 2">
    <name type="scientific">Araneus ventricosus</name>
    <name type="common">Orbweaver spider</name>
    <name type="synonym">Epeira ventricosa</name>
    <dbReference type="NCBI Taxonomy" id="182803"/>
    <lineage>
        <taxon>Eukaryota</taxon>
        <taxon>Metazoa</taxon>
        <taxon>Ecdysozoa</taxon>
        <taxon>Arthropoda</taxon>
        <taxon>Chelicerata</taxon>
        <taxon>Arachnida</taxon>
        <taxon>Araneae</taxon>
        <taxon>Araneomorphae</taxon>
        <taxon>Entelegynae</taxon>
        <taxon>Araneoidea</taxon>
        <taxon>Araneidae</taxon>
        <taxon>Araneus</taxon>
    </lineage>
</organism>
<dbReference type="Proteomes" id="UP000499080">
    <property type="component" value="Unassembled WGS sequence"/>
</dbReference>
<dbReference type="AlphaFoldDB" id="A0A4Y2D107"/>
<protein>
    <submittedName>
        <fullName evidence="1">Uncharacterized protein</fullName>
    </submittedName>
</protein>
<evidence type="ECO:0000313" key="1">
    <source>
        <dbReference type="EMBL" id="GBM10049.1"/>
    </source>
</evidence>
<reference evidence="1 2" key="1">
    <citation type="journal article" date="2019" name="Sci. Rep.">
        <title>Orb-weaving spider Araneus ventricosus genome elucidates the spidroin gene catalogue.</title>
        <authorList>
            <person name="Kono N."/>
            <person name="Nakamura H."/>
            <person name="Ohtoshi R."/>
            <person name="Moran D.A.P."/>
            <person name="Shinohara A."/>
            <person name="Yoshida Y."/>
            <person name="Fujiwara M."/>
            <person name="Mori M."/>
            <person name="Tomita M."/>
            <person name="Arakawa K."/>
        </authorList>
    </citation>
    <scope>NUCLEOTIDE SEQUENCE [LARGE SCALE GENOMIC DNA]</scope>
</reference>
<accession>A0A4Y2D107</accession>
<comment type="caution">
    <text evidence="1">The sequence shown here is derived from an EMBL/GenBank/DDBJ whole genome shotgun (WGS) entry which is preliminary data.</text>
</comment>
<keyword evidence="2" id="KW-1185">Reference proteome</keyword>
<evidence type="ECO:0000313" key="2">
    <source>
        <dbReference type="Proteomes" id="UP000499080"/>
    </source>
</evidence>
<dbReference type="EMBL" id="BGPR01088137">
    <property type="protein sequence ID" value="GBM10049.1"/>
    <property type="molecule type" value="Genomic_DNA"/>
</dbReference>
<proteinExistence type="predicted"/>
<sequence length="167" mass="19401">MEVCRWYKTIFFGQIPKRVVVVCVENDAFHGTFQKSPFKFKHFDMNFIGIYVDGQPIPHNPLELNFDKNNYIKGYYSLLSGTDKFGQDQGLFISREEYINGNTLFAFNLSPDLCNGDHLNLIKHSNLRLEIKFAKALPQTICVLIYAEFDNVIEINKTRNILYDFGN</sequence>
<name>A0A4Y2D107_ARAVE</name>
<dbReference type="OrthoDB" id="6100337at2759"/>
<gene>
    <name evidence="1" type="ORF">AVEN_106889_1</name>
</gene>